<evidence type="ECO:0000256" key="1">
    <source>
        <dbReference type="SAM" id="Phobius"/>
    </source>
</evidence>
<sequence length="90" mass="10383">MSSKIKKLTKDIPHYIPLLGILGFGVFGFWFFFYDKVFQTGIAFSVSLSYVVWGVVHHKIHKDLYFETFIEYVVIAVLGFLAVLSVIFRS</sequence>
<name>A0A1F8CSB2_9BACT</name>
<gene>
    <name evidence="2" type="ORF">A2382_00380</name>
</gene>
<evidence type="ECO:0000313" key="3">
    <source>
        <dbReference type="Proteomes" id="UP000178999"/>
    </source>
</evidence>
<dbReference type="EMBL" id="MGHY01000018">
    <property type="protein sequence ID" value="OGM79227.1"/>
    <property type="molecule type" value="Genomic_DNA"/>
</dbReference>
<protein>
    <submittedName>
        <fullName evidence="2">Uncharacterized protein</fullName>
    </submittedName>
</protein>
<comment type="caution">
    <text evidence="2">The sequence shown here is derived from an EMBL/GenBank/DDBJ whole genome shotgun (WGS) entry which is preliminary data.</text>
</comment>
<organism evidence="2 3">
    <name type="scientific">Candidatus Woesebacteria bacterium RIFOXYB1_FULL_38_16</name>
    <dbReference type="NCBI Taxonomy" id="1802538"/>
    <lineage>
        <taxon>Bacteria</taxon>
        <taxon>Candidatus Woeseibacteriota</taxon>
    </lineage>
</organism>
<feature type="transmembrane region" description="Helical" evidence="1">
    <location>
        <begin position="12"/>
        <end position="32"/>
    </location>
</feature>
<dbReference type="STRING" id="1802538.A2382_00380"/>
<reference evidence="2 3" key="1">
    <citation type="journal article" date="2016" name="Nat. Commun.">
        <title>Thousands of microbial genomes shed light on interconnected biogeochemical processes in an aquifer system.</title>
        <authorList>
            <person name="Anantharaman K."/>
            <person name="Brown C.T."/>
            <person name="Hug L.A."/>
            <person name="Sharon I."/>
            <person name="Castelle C.J."/>
            <person name="Probst A.J."/>
            <person name="Thomas B.C."/>
            <person name="Singh A."/>
            <person name="Wilkins M.J."/>
            <person name="Karaoz U."/>
            <person name="Brodie E.L."/>
            <person name="Williams K.H."/>
            <person name="Hubbard S.S."/>
            <person name="Banfield J.F."/>
        </authorList>
    </citation>
    <scope>NUCLEOTIDE SEQUENCE [LARGE SCALE GENOMIC DNA]</scope>
</reference>
<dbReference type="Proteomes" id="UP000178999">
    <property type="component" value="Unassembled WGS sequence"/>
</dbReference>
<proteinExistence type="predicted"/>
<dbReference type="AlphaFoldDB" id="A0A1F8CSB2"/>
<keyword evidence="1" id="KW-1133">Transmembrane helix</keyword>
<accession>A0A1F8CSB2</accession>
<evidence type="ECO:0000313" key="2">
    <source>
        <dbReference type="EMBL" id="OGM79227.1"/>
    </source>
</evidence>
<keyword evidence="1" id="KW-0812">Transmembrane</keyword>
<feature type="transmembrane region" description="Helical" evidence="1">
    <location>
        <begin position="38"/>
        <end position="56"/>
    </location>
</feature>
<feature type="transmembrane region" description="Helical" evidence="1">
    <location>
        <begin position="68"/>
        <end position="88"/>
    </location>
</feature>
<keyword evidence="1" id="KW-0472">Membrane</keyword>